<dbReference type="PRINTS" id="PR00081">
    <property type="entry name" value="GDHRDH"/>
</dbReference>
<gene>
    <name evidence="4" type="ORF">J3D65DRAFT_555162</name>
</gene>
<dbReference type="SUPFAM" id="SSF51735">
    <property type="entry name" value="NAD(P)-binding Rossmann-fold domains"/>
    <property type="match status" value="1"/>
</dbReference>
<dbReference type="PROSITE" id="PS00061">
    <property type="entry name" value="ADH_SHORT"/>
    <property type="match status" value="1"/>
</dbReference>
<dbReference type="EMBL" id="JBBPEH010000007">
    <property type="protein sequence ID" value="KAK7536301.1"/>
    <property type="molecule type" value="Genomic_DNA"/>
</dbReference>
<evidence type="ECO:0000256" key="3">
    <source>
        <dbReference type="ARBA" id="ARBA00023002"/>
    </source>
</evidence>
<sequence length="319" mass="34935">MARSPISISPALSIDDLNEVVTESSLVGKNVLITGGASGVGADLATTFAESGAHVTVVDIQEGRGRDFVLQLEQKGLSVQFAKANVNSWEEQVEAFKAAVKFHPDRRLDIVIACAGIFGEPFFRPDQSFVSSLSQDPEPPTMNEYAVNAVGIHYTARLALEYFELEPVSPAAEPKCLILIGSMVAYTDIPMVSAYTASKYAARGLFRSARSIFSQRGHRINHLAPWLLATPMTTEWMDMFEECSMPIGEVSLARKAVMRLAQDSSINGRSIVIGPRRNIDLCDDVEGNFGGIVAKRYLEEELPGWEQTEKKLLKFMGVS</sequence>
<dbReference type="RefSeq" id="XP_066654717.1">
    <property type="nucleotide sequence ID" value="XM_066797215.1"/>
</dbReference>
<dbReference type="PANTHER" id="PTHR43180:SF33">
    <property type="entry name" value="15-HYDROXYPROSTAGLANDIN DEHYDROGENASE [NAD(+)]-LIKE"/>
    <property type="match status" value="1"/>
</dbReference>
<keyword evidence="3" id="KW-0560">Oxidoreductase</keyword>
<dbReference type="InterPro" id="IPR036291">
    <property type="entry name" value="NAD(P)-bd_dom_sf"/>
</dbReference>
<evidence type="ECO:0000313" key="4">
    <source>
        <dbReference type="EMBL" id="KAK7536301.1"/>
    </source>
</evidence>
<comment type="similarity">
    <text evidence="1">Belongs to the short-chain dehydrogenases/reductases (SDR) family.</text>
</comment>
<dbReference type="GeneID" id="92030121"/>
<evidence type="ECO:0000256" key="2">
    <source>
        <dbReference type="ARBA" id="ARBA00022857"/>
    </source>
</evidence>
<evidence type="ECO:0000313" key="5">
    <source>
        <dbReference type="Proteomes" id="UP001360953"/>
    </source>
</evidence>
<dbReference type="Proteomes" id="UP001360953">
    <property type="component" value="Unassembled WGS sequence"/>
</dbReference>
<reference evidence="4 5" key="1">
    <citation type="submission" date="2024-04" db="EMBL/GenBank/DDBJ databases">
        <title>Phyllosticta paracitricarpa is synonymous to the EU quarantine fungus P. citricarpa based on phylogenomic analyses.</title>
        <authorList>
            <consortium name="Lawrence Berkeley National Laboratory"/>
            <person name="Van ingen-buijs V.A."/>
            <person name="Van westerhoven A.C."/>
            <person name="Haridas S."/>
            <person name="Skiadas P."/>
            <person name="Martin F."/>
            <person name="Groenewald J.Z."/>
            <person name="Crous P.W."/>
            <person name="Seidl M.F."/>
        </authorList>
    </citation>
    <scope>NUCLEOTIDE SEQUENCE [LARGE SCALE GENOMIC DNA]</scope>
    <source>
        <strain evidence="4 5">CPC 17464</strain>
    </source>
</reference>
<dbReference type="InterPro" id="IPR002347">
    <property type="entry name" value="SDR_fam"/>
</dbReference>
<protein>
    <submittedName>
        <fullName evidence="4">AflH/ adhA/ short chain alcohol dehydrogenase</fullName>
    </submittedName>
</protein>
<accession>A0ABR1LM76</accession>
<dbReference type="PANTHER" id="PTHR43180">
    <property type="entry name" value="3-OXOACYL-(ACYL-CARRIER-PROTEIN) REDUCTASE (AFU_ORTHOLOGUE AFUA_6G11210)"/>
    <property type="match status" value="1"/>
</dbReference>
<comment type="caution">
    <text evidence="4">The sequence shown here is derived from an EMBL/GenBank/DDBJ whole genome shotgun (WGS) entry which is preliminary data.</text>
</comment>
<dbReference type="InterPro" id="IPR020904">
    <property type="entry name" value="Sc_DH/Rdtase_CS"/>
</dbReference>
<dbReference type="Pfam" id="PF00106">
    <property type="entry name" value="adh_short"/>
    <property type="match status" value="1"/>
</dbReference>
<dbReference type="Gene3D" id="3.40.50.720">
    <property type="entry name" value="NAD(P)-binding Rossmann-like Domain"/>
    <property type="match status" value="1"/>
</dbReference>
<proteinExistence type="inferred from homology"/>
<keyword evidence="5" id="KW-1185">Reference proteome</keyword>
<keyword evidence="2" id="KW-0521">NADP</keyword>
<evidence type="ECO:0000256" key="1">
    <source>
        <dbReference type="ARBA" id="ARBA00006484"/>
    </source>
</evidence>
<name>A0ABR1LM76_9PEZI</name>
<organism evidence="4 5">
    <name type="scientific">Phyllosticta citribraziliensis</name>
    <dbReference type="NCBI Taxonomy" id="989973"/>
    <lineage>
        <taxon>Eukaryota</taxon>
        <taxon>Fungi</taxon>
        <taxon>Dikarya</taxon>
        <taxon>Ascomycota</taxon>
        <taxon>Pezizomycotina</taxon>
        <taxon>Dothideomycetes</taxon>
        <taxon>Dothideomycetes incertae sedis</taxon>
        <taxon>Botryosphaeriales</taxon>
        <taxon>Phyllostictaceae</taxon>
        <taxon>Phyllosticta</taxon>
    </lineage>
</organism>